<dbReference type="PANTHER" id="PTHR33164:SF99">
    <property type="entry name" value="MARR FAMILY REGULATORY PROTEIN"/>
    <property type="match status" value="1"/>
</dbReference>
<dbReference type="RefSeq" id="WP_083980684.1">
    <property type="nucleotide sequence ID" value="NZ_VSFG01000004.1"/>
</dbReference>
<dbReference type="Gene3D" id="1.10.10.10">
    <property type="entry name" value="Winged helix-like DNA-binding domain superfamily/Winged helix DNA-binding domain"/>
    <property type="match status" value="1"/>
</dbReference>
<evidence type="ECO:0000256" key="1">
    <source>
        <dbReference type="SAM" id="MobiDB-lite"/>
    </source>
</evidence>
<dbReference type="EMBL" id="VSFG01000004">
    <property type="protein sequence ID" value="TYB44828.1"/>
    <property type="molecule type" value="Genomic_DNA"/>
</dbReference>
<reference evidence="3 4" key="1">
    <citation type="submission" date="2019-08" db="EMBL/GenBank/DDBJ databases">
        <title>Actinomadura sp. nov. CYP1-5 isolated from mountain soil.</title>
        <authorList>
            <person name="Songsumanus A."/>
            <person name="Kuncharoen N."/>
            <person name="Kudo T."/>
            <person name="Yuki M."/>
            <person name="Igarashi Y."/>
            <person name="Tanasupawat S."/>
        </authorList>
    </citation>
    <scope>NUCLEOTIDE SEQUENCE [LARGE SCALE GENOMIC DNA]</scope>
    <source>
        <strain evidence="3 4">JCM 14158</strain>
    </source>
</reference>
<proteinExistence type="predicted"/>
<dbReference type="PRINTS" id="PR00598">
    <property type="entry name" value="HTHMARR"/>
</dbReference>
<feature type="region of interest" description="Disordered" evidence="1">
    <location>
        <begin position="1"/>
        <end position="26"/>
    </location>
</feature>
<evidence type="ECO:0000259" key="2">
    <source>
        <dbReference type="PROSITE" id="PS50995"/>
    </source>
</evidence>
<dbReference type="PROSITE" id="PS50995">
    <property type="entry name" value="HTH_MARR_2"/>
    <property type="match status" value="1"/>
</dbReference>
<comment type="caution">
    <text evidence="3">The sequence shown here is derived from an EMBL/GenBank/DDBJ whole genome shotgun (WGS) entry which is preliminary data.</text>
</comment>
<dbReference type="InterPro" id="IPR036390">
    <property type="entry name" value="WH_DNA-bd_sf"/>
</dbReference>
<dbReference type="STRING" id="1220554.GCA_001552135_02935"/>
<dbReference type="GO" id="GO:0003700">
    <property type="term" value="F:DNA-binding transcription factor activity"/>
    <property type="evidence" value="ECO:0007669"/>
    <property type="project" value="InterPro"/>
</dbReference>
<dbReference type="InterPro" id="IPR000835">
    <property type="entry name" value="HTH_MarR-typ"/>
</dbReference>
<name>A0A5D0NKQ7_9ACTN</name>
<dbReference type="InterPro" id="IPR036388">
    <property type="entry name" value="WH-like_DNA-bd_sf"/>
</dbReference>
<keyword evidence="4" id="KW-1185">Reference proteome</keyword>
<dbReference type="InterPro" id="IPR039422">
    <property type="entry name" value="MarR/SlyA-like"/>
</dbReference>
<dbReference type="GO" id="GO:0006950">
    <property type="term" value="P:response to stress"/>
    <property type="evidence" value="ECO:0007669"/>
    <property type="project" value="TreeGrafter"/>
</dbReference>
<evidence type="ECO:0000313" key="3">
    <source>
        <dbReference type="EMBL" id="TYB44828.1"/>
    </source>
</evidence>
<accession>A0A5D0NKQ7</accession>
<dbReference type="SMART" id="SM00347">
    <property type="entry name" value="HTH_MARR"/>
    <property type="match status" value="1"/>
</dbReference>
<feature type="compositionally biased region" description="Basic and acidic residues" evidence="1">
    <location>
        <begin position="1"/>
        <end position="11"/>
    </location>
</feature>
<dbReference type="AlphaFoldDB" id="A0A5D0NKQ7"/>
<sequence length="173" mass="19092">MSDGADAHEPDALEPDALGPGALEPDALGPDEMRAWMAFLAASHLLDHEIERQLKRDGGLSHPEFEVLVGLSLADGNRLRMSDLARKVMVSKSRLTYQVTQLERAGLVRRTGCEDDRRSVWAELTDAGAERLAQVRPGHRRVVREALIEVLTPEEIAVLGDALGRVTDRLRAR</sequence>
<organism evidence="3 4">
    <name type="scientific">Actinomadura chibensis</name>
    <dbReference type="NCBI Taxonomy" id="392828"/>
    <lineage>
        <taxon>Bacteria</taxon>
        <taxon>Bacillati</taxon>
        <taxon>Actinomycetota</taxon>
        <taxon>Actinomycetes</taxon>
        <taxon>Streptosporangiales</taxon>
        <taxon>Thermomonosporaceae</taxon>
        <taxon>Actinomadura</taxon>
    </lineage>
</organism>
<evidence type="ECO:0000313" key="4">
    <source>
        <dbReference type="Proteomes" id="UP000323380"/>
    </source>
</evidence>
<dbReference type="Proteomes" id="UP000323380">
    <property type="component" value="Unassembled WGS sequence"/>
</dbReference>
<dbReference type="PANTHER" id="PTHR33164">
    <property type="entry name" value="TRANSCRIPTIONAL REGULATOR, MARR FAMILY"/>
    <property type="match status" value="1"/>
</dbReference>
<dbReference type="Pfam" id="PF01047">
    <property type="entry name" value="MarR"/>
    <property type="match status" value="1"/>
</dbReference>
<dbReference type="SUPFAM" id="SSF46785">
    <property type="entry name" value="Winged helix' DNA-binding domain"/>
    <property type="match status" value="1"/>
</dbReference>
<gene>
    <name evidence="3" type="ORF">FXF69_22050</name>
</gene>
<feature type="domain" description="HTH marR-type" evidence="2">
    <location>
        <begin position="32"/>
        <end position="168"/>
    </location>
</feature>
<protein>
    <submittedName>
        <fullName evidence="3">MarR family transcriptional regulator</fullName>
    </submittedName>
</protein>